<evidence type="ECO:0000256" key="6">
    <source>
        <dbReference type="ARBA" id="ARBA00023027"/>
    </source>
</evidence>
<dbReference type="PIRSF" id="PIRSF006630">
    <property type="entry name" value="NADS_GAT"/>
    <property type="match status" value="1"/>
</dbReference>
<dbReference type="GO" id="GO:0009435">
    <property type="term" value="P:NAD+ biosynthetic process"/>
    <property type="evidence" value="ECO:0007669"/>
    <property type="project" value="UniProtKB-UniRule"/>
</dbReference>
<dbReference type="KEGG" id="kga:ST1E_0611"/>
<comment type="catalytic activity">
    <reaction evidence="7 8">
        <text>deamido-NAD(+) + L-glutamine + ATP + H2O = L-glutamate + AMP + diphosphate + NAD(+) + H(+)</text>
        <dbReference type="Rhea" id="RHEA:24384"/>
        <dbReference type="ChEBI" id="CHEBI:15377"/>
        <dbReference type="ChEBI" id="CHEBI:15378"/>
        <dbReference type="ChEBI" id="CHEBI:29985"/>
        <dbReference type="ChEBI" id="CHEBI:30616"/>
        <dbReference type="ChEBI" id="CHEBI:33019"/>
        <dbReference type="ChEBI" id="CHEBI:57540"/>
        <dbReference type="ChEBI" id="CHEBI:58359"/>
        <dbReference type="ChEBI" id="CHEBI:58437"/>
        <dbReference type="ChEBI" id="CHEBI:456215"/>
        <dbReference type="EC" id="6.3.5.1"/>
    </reaction>
</comment>
<dbReference type="InterPro" id="IPR036526">
    <property type="entry name" value="C-N_Hydrolase_sf"/>
</dbReference>
<dbReference type="GO" id="GO:0003952">
    <property type="term" value="F:NAD+ synthase (glutamine-hydrolyzing) activity"/>
    <property type="evidence" value="ECO:0007669"/>
    <property type="project" value="UniProtKB-UniRule"/>
</dbReference>
<feature type="binding site" evidence="7">
    <location>
        <position position="120"/>
    </location>
    <ligand>
        <name>L-glutamine</name>
        <dbReference type="ChEBI" id="CHEBI:58359"/>
    </ligand>
</feature>
<dbReference type="CDD" id="cd07570">
    <property type="entry name" value="GAT_Gln-NAD-synth"/>
    <property type="match status" value="1"/>
</dbReference>
<sequence length="538" mass="60282">MSTVKIAIAQINSCVGDIEENTNKVILSASSASNDNVDLLVTPELVITGYPPEDLLFNIDFIECQNRALNRLINESKKFKELYLLVGHVSLISKSIYNAASLIYQGNLISTYYKCALPNYSVFDEKRYFSNGDIPSTFIIKGIRIGVIICEDLWSPDVIRMYKSMQIDVLTVLNASPFDIGKENKRIDVAKKSAKELNCDIVYTNSVGGQDELVFDGSSFIINSKGDYLKKLRSWHEDYGYYELGVTKTISSITENSEEYMIWNALVLGLRDYIYKNGFPGVLLGLSGGIDSALALLIAVDAVGYDKVSAIMMPSLYTSEISIEDASSLAYNLKIDYKVINIDDIVSSFTRVLSCLAPSNNATEDFTYENIQARIRCVLLMAISNSSGKLVLSTSNKSETSVGYCTIYGDMIGGFSVLKDVSKGMVYRLARWCNRNKEIIPSRIISRAPTAELKFNQTDQDSLPPYDILDKILMLHIENYKTKKEIIDLGYSEDVVLKIFSLLKSSEYKRYQSPPGTRISERSFGKDWRYPITNKFSG</sequence>
<dbReference type="OrthoDB" id="8817375at2"/>
<keyword evidence="3 7" id="KW-0436">Ligase</keyword>
<dbReference type="EC" id="6.3.5.1" evidence="7 8"/>
<evidence type="ECO:0000256" key="9">
    <source>
        <dbReference type="RuleBase" id="RU003811"/>
    </source>
</evidence>
<feature type="binding site" evidence="7">
    <location>
        <position position="370"/>
    </location>
    <ligand>
        <name>deamido-NAD(+)</name>
        <dbReference type="ChEBI" id="CHEBI:58437"/>
        <note>ligand shared between two neighboring subunits</note>
    </ligand>
</feature>
<dbReference type="SUPFAM" id="SSF56317">
    <property type="entry name" value="Carbon-nitrogen hydrolase"/>
    <property type="match status" value="1"/>
</dbReference>
<evidence type="ECO:0000256" key="8">
    <source>
        <dbReference type="PIRNR" id="PIRNR006630"/>
    </source>
</evidence>
<dbReference type="HAMAP" id="MF_02090">
    <property type="entry name" value="NadE_glutamine_dep"/>
    <property type="match status" value="1"/>
</dbReference>
<evidence type="ECO:0000259" key="10">
    <source>
        <dbReference type="PROSITE" id="PS50263"/>
    </source>
</evidence>
<accession>M1LY58</accession>
<evidence type="ECO:0000313" key="12">
    <source>
        <dbReference type="Proteomes" id="UP000011658"/>
    </source>
</evidence>
<dbReference type="eggNOG" id="COG0388">
    <property type="taxonomic scope" value="Bacteria"/>
</dbReference>
<feature type="binding site" evidence="7">
    <location>
        <position position="399"/>
    </location>
    <ligand>
        <name>deamido-NAD(+)</name>
        <dbReference type="ChEBI" id="CHEBI:58437"/>
        <note>ligand shared between two neighboring subunits</note>
    </ligand>
</feature>
<feature type="binding site" evidence="7">
    <location>
        <position position="182"/>
    </location>
    <ligand>
        <name>L-glutamine</name>
        <dbReference type="ChEBI" id="CHEBI:58359"/>
    </ligand>
</feature>
<feature type="binding site" evidence="7">
    <location>
        <begin position="285"/>
        <end position="292"/>
    </location>
    <ligand>
        <name>ATP</name>
        <dbReference type="ChEBI" id="CHEBI:30616"/>
    </ligand>
</feature>
<comment type="similarity">
    <text evidence="2 7 8">In the C-terminal section; belongs to the NAD synthetase family.</text>
</comment>
<dbReference type="PROSITE" id="PS50263">
    <property type="entry name" value="CN_HYDROLASE"/>
    <property type="match status" value="1"/>
</dbReference>
<feature type="active site" description="Proton acceptor; for glutaminase activity" evidence="7">
    <location>
        <position position="44"/>
    </location>
</feature>
<dbReference type="EMBL" id="CP003806">
    <property type="protein sequence ID" value="AGF49011.1"/>
    <property type="molecule type" value="Genomic_DNA"/>
</dbReference>
<dbReference type="PANTHER" id="PTHR23090:SF9">
    <property type="entry name" value="GLUTAMINE-DEPENDENT NAD(+) SYNTHETASE"/>
    <property type="match status" value="1"/>
</dbReference>
<dbReference type="Gene3D" id="3.40.50.620">
    <property type="entry name" value="HUPs"/>
    <property type="match status" value="1"/>
</dbReference>
<dbReference type="FunFam" id="3.40.50.620:FF:000106">
    <property type="entry name" value="Glutamine-dependent NAD(+) synthetase"/>
    <property type="match status" value="1"/>
</dbReference>
<dbReference type="GO" id="GO:0008795">
    <property type="term" value="F:NAD+ synthase activity"/>
    <property type="evidence" value="ECO:0007669"/>
    <property type="project" value="UniProtKB-UniRule"/>
</dbReference>
<dbReference type="InterPro" id="IPR003694">
    <property type="entry name" value="NAD_synthase"/>
</dbReference>
<feature type="active site" description="For glutaminase activity" evidence="7">
    <location>
        <position position="114"/>
    </location>
</feature>
<dbReference type="GO" id="GO:0005524">
    <property type="term" value="F:ATP binding"/>
    <property type="evidence" value="ECO:0007669"/>
    <property type="project" value="UniProtKB-UniRule"/>
</dbReference>
<gene>
    <name evidence="7" type="primary">nadE</name>
    <name evidence="11" type="ORF">ST1E_0611</name>
</gene>
<dbReference type="PATRIC" id="fig|1208921.3.peg.290"/>
<protein>
    <recommendedName>
        <fullName evidence="7 8">Glutamine-dependent NAD(+) synthetase</fullName>
        <ecNumber evidence="7 8">6.3.5.1</ecNumber>
    </recommendedName>
    <alternativeName>
        <fullName evidence="7 8">NAD(+) synthase [glutamine-hydrolyzing]</fullName>
    </alternativeName>
</protein>
<feature type="binding site" evidence="7">
    <location>
        <position position="176"/>
    </location>
    <ligand>
        <name>L-glutamine</name>
        <dbReference type="ChEBI" id="CHEBI:58359"/>
    </ligand>
</feature>
<dbReference type="Gene3D" id="3.60.110.10">
    <property type="entry name" value="Carbon-nitrogen hydrolase"/>
    <property type="match status" value="1"/>
</dbReference>
<dbReference type="HOGENOM" id="CLU_022313_2_0_4"/>
<evidence type="ECO:0000256" key="2">
    <source>
        <dbReference type="ARBA" id="ARBA00007145"/>
    </source>
</evidence>
<dbReference type="InterPro" id="IPR014729">
    <property type="entry name" value="Rossmann-like_a/b/a_fold"/>
</dbReference>
<evidence type="ECO:0000256" key="7">
    <source>
        <dbReference type="HAMAP-Rule" id="MF_02090"/>
    </source>
</evidence>
<evidence type="ECO:0000256" key="3">
    <source>
        <dbReference type="ARBA" id="ARBA00022598"/>
    </source>
</evidence>
<organism evidence="11 12">
    <name type="scientific">Candidatus Kinetoplastidibacterium galati TCC219</name>
    <dbReference type="NCBI Taxonomy" id="1208921"/>
    <lineage>
        <taxon>Bacteria</taxon>
        <taxon>Pseudomonadati</taxon>
        <taxon>Pseudomonadota</taxon>
        <taxon>Betaproteobacteria</taxon>
        <taxon>Candidatus Kinetoplastidibacterium</taxon>
    </lineage>
</organism>
<dbReference type="InterPro" id="IPR022310">
    <property type="entry name" value="NAD/GMP_synthase"/>
</dbReference>
<dbReference type="GO" id="GO:0005737">
    <property type="term" value="C:cytoplasm"/>
    <property type="evidence" value="ECO:0007669"/>
    <property type="project" value="InterPro"/>
</dbReference>
<dbReference type="InterPro" id="IPR003010">
    <property type="entry name" value="C-N_Hydrolase"/>
</dbReference>
<name>M1LY58_9PROT</name>
<feature type="active site" description="Nucleophile; for glutaminase activity" evidence="7">
    <location>
        <position position="150"/>
    </location>
</feature>
<dbReference type="RefSeq" id="WP_015389496.1">
    <property type="nucleotide sequence ID" value="NC_020284.1"/>
</dbReference>
<dbReference type="eggNOG" id="COG0171">
    <property type="taxonomic scope" value="Bacteria"/>
</dbReference>
<proteinExistence type="inferred from homology"/>
<dbReference type="NCBIfam" id="NF010588">
    <property type="entry name" value="PRK13981.1"/>
    <property type="match status" value="1"/>
</dbReference>
<comment type="caution">
    <text evidence="7">Lacks conserved residue(s) required for the propagation of feature annotation.</text>
</comment>
<dbReference type="InterPro" id="IPR014445">
    <property type="entry name" value="Gln-dep_NAD_synthase"/>
</dbReference>
<dbReference type="Pfam" id="PF00795">
    <property type="entry name" value="CN_hydrolase"/>
    <property type="match status" value="1"/>
</dbReference>
<evidence type="ECO:0000256" key="5">
    <source>
        <dbReference type="ARBA" id="ARBA00022840"/>
    </source>
</evidence>
<dbReference type="CDD" id="cd00553">
    <property type="entry name" value="NAD_synthase"/>
    <property type="match status" value="1"/>
</dbReference>
<feature type="binding site" evidence="7">
    <location>
        <position position="394"/>
    </location>
    <ligand>
        <name>ATP</name>
        <dbReference type="ChEBI" id="CHEBI:30616"/>
    </ligand>
</feature>
<dbReference type="PANTHER" id="PTHR23090">
    <property type="entry name" value="NH 3 /GLUTAMINE-DEPENDENT NAD + SYNTHETASE"/>
    <property type="match status" value="1"/>
</dbReference>
<keyword evidence="4 7" id="KW-0547">Nucleotide-binding</keyword>
<dbReference type="SUPFAM" id="SSF52402">
    <property type="entry name" value="Adenine nucleotide alpha hydrolases-like"/>
    <property type="match status" value="1"/>
</dbReference>
<comment type="similarity">
    <text evidence="9">Belongs to the NAD synthetase family.</text>
</comment>
<feature type="domain" description="CN hydrolase" evidence="10">
    <location>
        <begin position="4"/>
        <end position="246"/>
    </location>
</feature>
<keyword evidence="6 7" id="KW-0520">NAD</keyword>
<dbReference type="UniPathway" id="UPA00253">
    <property type="reaction ID" value="UER00334"/>
</dbReference>
<feature type="binding site" evidence="7">
    <location>
        <position position="509"/>
    </location>
    <ligand>
        <name>deamido-NAD(+)</name>
        <dbReference type="ChEBI" id="CHEBI:58437"/>
        <note>ligand shared between two neighboring subunits</note>
    </ligand>
</feature>
<keyword evidence="12" id="KW-1185">Reference proteome</keyword>
<dbReference type="GO" id="GO:0004359">
    <property type="term" value="F:glutaminase activity"/>
    <property type="evidence" value="ECO:0007669"/>
    <property type="project" value="InterPro"/>
</dbReference>
<keyword evidence="5 7" id="KW-0067">ATP-binding</keyword>
<dbReference type="AlphaFoldDB" id="M1LY58"/>
<comment type="function">
    <text evidence="7">Catalyzes the ATP-dependent amidation of deamido-NAD to form NAD. Uses L-glutamine as a nitrogen source.</text>
</comment>
<dbReference type="NCBIfam" id="TIGR00552">
    <property type="entry name" value="nadE"/>
    <property type="match status" value="1"/>
</dbReference>
<evidence type="ECO:0000256" key="4">
    <source>
        <dbReference type="ARBA" id="ARBA00022741"/>
    </source>
</evidence>
<dbReference type="STRING" id="1208921.ST1E_0611"/>
<reference evidence="11 12" key="1">
    <citation type="journal article" date="2013" name="Genome Biol. Evol.">
        <title>Genome evolution and phylogenomic analysis of candidatus kinetoplastibacterium, the betaproteobacterial endosymbionts of strigomonas and angomonas.</title>
        <authorList>
            <person name="Alves J.M."/>
            <person name="Serrano M.G."/>
            <person name="Maia da Silva F."/>
            <person name="Voegtly L.J."/>
            <person name="Matveyev A.V."/>
            <person name="Teixeira M.M."/>
            <person name="Camargo E.P."/>
            <person name="Buck G.A."/>
        </authorList>
    </citation>
    <scope>NUCLEOTIDE SEQUENCE [LARGE SCALE GENOMIC DNA]</scope>
    <source>
        <strain evidence="11 12">TCC219</strain>
    </source>
</reference>
<evidence type="ECO:0000256" key="1">
    <source>
        <dbReference type="ARBA" id="ARBA00005188"/>
    </source>
</evidence>
<comment type="pathway">
    <text evidence="1 7 8">Cofactor biosynthesis; NAD(+) biosynthesis; NAD(+) from deamido-NAD(+) (L-Gln route): step 1/1.</text>
</comment>
<dbReference type="Pfam" id="PF02540">
    <property type="entry name" value="NAD_synthase"/>
    <property type="match status" value="1"/>
</dbReference>
<evidence type="ECO:0000313" key="11">
    <source>
        <dbReference type="EMBL" id="AGF49011.1"/>
    </source>
</evidence>
<dbReference type="Proteomes" id="UP000011658">
    <property type="component" value="Chromosome"/>
</dbReference>